<proteinExistence type="predicted"/>
<reference evidence="1" key="1">
    <citation type="journal article" date="2014" name="Int. J. Syst. Evol. Microbiol.">
        <title>Complete genome sequence of Corynebacterium casei LMG S-19264T (=DSM 44701T), isolated from a smear-ripened cheese.</title>
        <authorList>
            <consortium name="US DOE Joint Genome Institute (JGI-PGF)"/>
            <person name="Walter F."/>
            <person name="Albersmeier A."/>
            <person name="Kalinowski J."/>
            <person name="Ruckert C."/>
        </authorList>
    </citation>
    <scope>NUCLEOTIDE SEQUENCE</scope>
    <source>
        <strain evidence="1">CGMCC 1.15447</strain>
    </source>
</reference>
<sequence>MRPDGGTRYSSNVTSGQCDGLGDAPYPGSGVNQHCAFNDYRYLYQDGTYANGSAFPAWGWIIKSGDWVIVRGSIGTGVSYRLGAAPPTQTTYCDSTNVCWGLAGDAADSYNPPIPAGTAAKHTRILGENYAACSSQSARTQLHGGTGLYYLLNLKSTSYVDVQCLDLTDFSGCSRSVGACAATEDYATNGIWLYTNSTNITLADVRVHGLAYSGIGGPPGTGFVATDLAILGNGGAGWNADPGDGTTGVGTMLVENFNISWNGCAEEYPIVDAVPYDNCRDDSTGGYGDGFGTTTAVSPAPGWQIHFDNGIVSYNTQDGLDALHVNGPGTSVAYTRVLAFGNEGQQLKVGAVSTIQNSLIVGNCAAIQQAIPGRPATTGDNLADVCRGGNEAVAVVTWPGQPTVFQNNTLITGGYLGIEVEYATSDTGPTNTMLYNNNVFIGYLNVAHGQNPAVLYSNTDLKALTNPGASWTNNATYGAKTSCPQAGESAAVCADPGLIDETLHAYGYGNMAPAVTNNVTGKGIAVPGITVDFNGAPRPNPPTIGAIE</sequence>
<accession>A0A916WA53</accession>
<evidence type="ECO:0008006" key="3">
    <source>
        <dbReference type="Google" id="ProtNLM"/>
    </source>
</evidence>
<name>A0A916WA53_9BACT</name>
<gene>
    <name evidence="1" type="ORF">GCM10011507_33420</name>
</gene>
<dbReference type="EMBL" id="BMJB01000003">
    <property type="protein sequence ID" value="GGA79506.1"/>
    <property type="molecule type" value="Genomic_DNA"/>
</dbReference>
<keyword evidence="2" id="KW-1185">Reference proteome</keyword>
<evidence type="ECO:0000313" key="2">
    <source>
        <dbReference type="Proteomes" id="UP000648801"/>
    </source>
</evidence>
<reference evidence="1" key="2">
    <citation type="submission" date="2020-09" db="EMBL/GenBank/DDBJ databases">
        <authorList>
            <person name="Sun Q."/>
            <person name="Zhou Y."/>
        </authorList>
    </citation>
    <scope>NUCLEOTIDE SEQUENCE</scope>
    <source>
        <strain evidence="1">CGMCC 1.15447</strain>
    </source>
</reference>
<dbReference type="AlphaFoldDB" id="A0A916WA53"/>
<organism evidence="1 2">
    <name type="scientific">Edaphobacter acidisoli</name>
    <dbReference type="NCBI Taxonomy" id="2040573"/>
    <lineage>
        <taxon>Bacteria</taxon>
        <taxon>Pseudomonadati</taxon>
        <taxon>Acidobacteriota</taxon>
        <taxon>Terriglobia</taxon>
        <taxon>Terriglobales</taxon>
        <taxon>Acidobacteriaceae</taxon>
        <taxon>Edaphobacter</taxon>
    </lineage>
</organism>
<protein>
    <recommendedName>
        <fullName evidence="3">Right-handed parallel beta-helix repeat-containing protein</fullName>
    </recommendedName>
</protein>
<dbReference type="Proteomes" id="UP000648801">
    <property type="component" value="Unassembled WGS sequence"/>
</dbReference>
<comment type="caution">
    <text evidence="1">The sequence shown here is derived from an EMBL/GenBank/DDBJ whole genome shotgun (WGS) entry which is preliminary data.</text>
</comment>
<evidence type="ECO:0000313" key="1">
    <source>
        <dbReference type="EMBL" id="GGA79506.1"/>
    </source>
</evidence>